<name>A0ACB8GBL7_9SAUR</name>
<gene>
    <name evidence="1" type="ORF">K3G42_026719</name>
</gene>
<reference evidence="1" key="1">
    <citation type="submission" date="2021-08" db="EMBL/GenBank/DDBJ databases">
        <title>The first chromosome-level gecko genome reveals the dynamic sex chromosomes of Neotropical dwarf geckos (Sphaerodactylidae: Sphaerodactylus).</title>
        <authorList>
            <person name="Pinto B.J."/>
            <person name="Keating S.E."/>
            <person name="Gamble T."/>
        </authorList>
    </citation>
    <scope>NUCLEOTIDE SEQUENCE</scope>
    <source>
        <strain evidence="1">TG3544</strain>
    </source>
</reference>
<sequence length="350" mass="39554">MGLVRLWAVLALFFLPLAFCGGAGVEEPAQTEVLRPTNVEIKTYNFKTTLHWDYPDISPEPVFTVQIQCYNRGNYMDVRSCVNISQHYCDITHEINYECDPSWAKVKAFAGSRQSEYEDSKKFHPFRDAQIGPSKFNLSVVSDEIKVFIEHPLTPYEGKYPLSVKANLTDFSYSILLWKQASPHKDQSCHFRDDIYTRQHSVKTHQVSIVRSIKPANSFETRTEGKYTAISSLNCYPAREDEKPEEPIEHLTEVETSDLEVSGKTAVESQTIQEASAGESCENELSHEDSDSYFKSVSDQEKICDSLPNEGVPRADVQQSTDLGACRKMSGYDKPHWMIPDTGGCEPPIA</sequence>
<evidence type="ECO:0000313" key="2">
    <source>
        <dbReference type="Proteomes" id="UP000827872"/>
    </source>
</evidence>
<protein>
    <submittedName>
        <fullName evidence="1">Uncharacterized protein</fullName>
    </submittedName>
</protein>
<comment type="caution">
    <text evidence="1">The sequence shown here is derived from an EMBL/GenBank/DDBJ whole genome shotgun (WGS) entry which is preliminary data.</text>
</comment>
<proteinExistence type="predicted"/>
<dbReference type="EMBL" id="CM037614">
    <property type="protein sequence ID" value="KAH8017158.1"/>
    <property type="molecule type" value="Genomic_DNA"/>
</dbReference>
<accession>A0ACB8GBL7</accession>
<evidence type="ECO:0000313" key="1">
    <source>
        <dbReference type="EMBL" id="KAH8017158.1"/>
    </source>
</evidence>
<keyword evidence="2" id="KW-1185">Reference proteome</keyword>
<organism evidence="1 2">
    <name type="scientific">Sphaerodactylus townsendi</name>
    <dbReference type="NCBI Taxonomy" id="933632"/>
    <lineage>
        <taxon>Eukaryota</taxon>
        <taxon>Metazoa</taxon>
        <taxon>Chordata</taxon>
        <taxon>Craniata</taxon>
        <taxon>Vertebrata</taxon>
        <taxon>Euteleostomi</taxon>
        <taxon>Lepidosauria</taxon>
        <taxon>Squamata</taxon>
        <taxon>Bifurcata</taxon>
        <taxon>Gekkota</taxon>
        <taxon>Sphaerodactylidae</taxon>
        <taxon>Sphaerodactylus</taxon>
    </lineage>
</organism>
<dbReference type="Proteomes" id="UP000827872">
    <property type="component" value="Linkage Group LG01"/>
</dbReference>